<evidence type="ECO:0000256" key="2">
    <source>
        <dbReference type="ARBA" id="ARBA00022679"/>
    </source>
</evidence>
<accession>A0A8D7FDH7</accession>
<evidence type="ECO:0000313" key="6">
    <source>
        <dbReference type="EMBL" id="CAG1851501.1"/>
    </source>
</evidence>
<reference evidence="6" key="1">
    <citation type="submission" date="2021-03" db="EMBL/GenBank/DDBJ databases">
        <authorList>
            <consortium name="Genoscope - CEA"/>
            <person name="William W."/>
        </authorList>
    </citation>
    <scope>NUCLEOTIDE SEQUENCE</scope>
    <source>
        <strain evidence="6">Doubled-haploid Pahang</strain>
    </source>
</reference>
<dbReference type="EMBL" id="HG996468">
    <property type="protein sequence ID" value="CAG1851501.1"/>
    <property type="molecule type" value="Genomic_DNA"/>
</dbReference>
<dbReference type="AlphaFoldDB" id="A0A8D7FDH7"/>
<dbReference type="InterPro" id="IPR019410">
    <property type="entry name" value="Methyltransf_16"/>
</dbReference>
<gene>
    <name evidence="6" type="ORF">GSMUA_190650.1</name>
</gene>
<dbReference type="Pfam" id="PF10294">
    <property type="entry name" value="Methyltransf_16"/>
    <property type="match status" value="1"/>
</dbReference>
<evidence type="ECO:0000256" key="5">
    <source>
        <dbReference type="SAM" id="MobiDB-lite"/>
    </source>
</evidence>
<dbReference type="GO" id="GO:0032259">
    <property type="term" value="P:methylation"/>
    <property type="evidence" value="ECO:0007669"/>
    <property type="project" value="UniProtKB-KW"/>
</dbReference>
<evidence type="ECO:0000256" key="1">
    <source>
        <dbReference type="ARBA" id="ARBA00022603"/>
    </source>
</evidence>
<dbReference type="PANTHER" id="PTHR14614:SF164">
    <property type="entry name" value="HISTONE-ARGININE METHYLTRANSFERASE METTL23"/>
    <property type="match status" value="1"/>
</dbReference>
<keyword evidence="3" id="KW-0949">S-adenosyl-L-methionine</keyword>
<dbReference type="SUPFAM" id="SSF53335">
    <property type="entry name" value="S-adenosyl-L-methionine-dependent methyltransferases"/>
    <property type="match status" value="1"/>
</dbReference>
<name>A0A8D7FDH7_MUSAM</name>
<proteinExistence type="inferred from homology"/>
<protein>
    <submittedName>
        <fullName evidence="6">(wild Malaysian banana) hypothetical protein</fullName>
    </submittedName>
</protein>
<comment type="similarity">
    <text evidence="4">Belongs to the methyltransferase superfamily. METTL23 family.</text>
</comment>
<evidence type="ECO:0000256" key="3">
    <source>
        <dbReference type="ARBA" id="ARBA00022691"/>
    </source>
</evidence>
<feature type="region of interest" description="Disordered" evidence="5">
    <location>
        <begin position="1"/>
        <end position="46"/>
    </location>
</feature>
<dbReference type="GO" id="GO:0008168">
    <property type="term" value="F:methyltransferase activity"/>
    <property type="evidence" value="ECO:0007669"/>
    <property type="project" value="UniProtKB-KW"/>
</dbReference>
<feature type="compositionally biased region" description="Low complexity" evidence="5">
    <location>
        <begin position="33"/>
        <end position="46"/>
    </location>
</feature>
<evidence type="ECO:0000256" key="4">
    <source>
        <dbReference type="ARBA" id="ARBA00043988"/>
    </source>
</evidence>
<organism evidence="6">
    <name type="scientific">Musa acuminata subsp. malaccensis</name>
    <name type="common">Wild banana</name>
    <name type="synonym">Musa malaccensis</name>
    <dbReference type="NCBI Taxonomy" id="214687"/>
    <lineage>
        <taxon>Eukaryota</taxon>
        <taxon>Viridiplantae</taxon>
        <taxon>Streptophyta</taxon>
        <taxon>Embryophyta</taxon>
        <taxon>Tracheophyta</taxon>
        <taxon>Spermatophyta</taxon>
        <taxon>Magnoliopsida</taxon>
        <taxon>Liliopsida</taxon>
        <taxon>Zingiberales</taxon>
        <taxon>Musaceae</taxon>
        <taxon>Musa</taxon>
    </lineage>
</organism>
<sequence length="276" mass="30345">MSGGSGRSDDDPTEEEDDNEDDDAASASCSLVPSPTASASAGASSPRTMTTISRHYFGGDSSADDHVFFIDIIENMREDYGMFVWPCSKVLAEYIWQHRSRFSGVSVVELGAGTSLPGLVAAKVGANVILTDNSYQAEVLDNMKRICDFNKLNCEILGLTWGEWDEPMFNLHPQIVLGADVLYDSTGRNMIECTKSNFDDLFATVAFLLENSPGSVFMTTYHNRSGHHLIEFLMVKWGLKCSKLLDGYSFMPPCKACSLQGNIQLVEITLDKRFSG</sequence>
<dbReference type="PANTHER" id="PTHR14614">
    <property type="entry name" value="HEPATOCELLULAR CARCINOMA-ASSOCIATED ANTIGEN"/>
    <property type="match status" value="1"/>
</dbReference>
<keyword evidence="2" id="KW-0808">Transferase</keyword>
<feature type="compositionally biased region" description="Acidic residues" evidence="5">
    <location>
        <begin position="11"/>
        <end position="24"/>
    </location>
</feature>
<keyword evidence="1" id="KW-0489">Methyltransferase</keyword>
<dbReference type="Gene3D" id="3.40.50.150">
    <property type="entry name" value="Vaccinia Virus protein VP39"/>
    <property type="match status" value="1"/>
</dbReference>
<dbReference type="InterPro" id="IPR029063">
    <property type="entry name" value="SAM-dependent_MTases_sf"/>
</dbReference>